<accession>A0A1V6M314</accession>
<sequence length="64" mass="6884">MTAKVVSGKKRVTVSPAEVSTDEDGQATFTITATEKIGAAIVRFKHKKLIDDVTVTVKKAKPKL</sequence>
<evidence type="ECO:0000313" key="2">
    <source>
        <dbReference type="Proteomes" id="UP000242219"/>
    </source>
</evidence>
<gene>
    <name evidence="1" type="ORF">BIY37_01230</name>
</gene>
<dbReference type="AlphaFoldDB" id="A0A1V6M314"/>
<evidence type="ECO:0008006" key="3">
    <source>
        <dbReference type="Google" id="ProtNLM"/>
    </source>
</evidence>
<organism evidence="1 2">
    <name type="scientific">Candidatus Brocadia sapporoensis</name>
    <dbReference type="NCBI Taxonomy" id="392547"/>
    <lineage>
        <taxon>Bacteria</taxon>
        <taxon>Pseudomonadati</taxon>
        <taxon>Planctomycetota</taxon>
        <taxon>Candidatus Brocadiia</taxon>
        <taxon>Candidatus Brocadiales</taxon>
        <taxon>Candidatus Brocadiaceae</taxon>
        <taxon>Candidatus Brocadia</taxon>
    </lineage>
</organism>
<name>A0A1V6M314_9BACT</name>
<evidence type="ECO:0000313" key="1">
    <source>
        <dbReference type="EMBL" id="OQD46798.1"/>
    </source>
</evidence>
<reference evidence="1 2" key="1">
    <citation type="journal article" date="2016" name="Genome Announc.">
        <title>Draft Genome Sequence of the Anaerobic Ammonium-Oxidizing Bacterium 'Candidatus Brocadia sp. 40'.</title>
        <authorList>
            <person name="Ali M."/>
            <person name="Haroon M.F."/>
            <person name="Narita Y."/>
            <person name="Zhang L."/>
            <person name="Rangel Shaw D."/>
            <person name="Okabe S."/>
            <person name="Saikaly P.E."/>
        </authorList>
    </citation>
    <scope>NUCLEOTIDE SEQUENCE [LARGE SCALE GENOMIC DNA]</scope>
    <source>
        <strain evidence="1 2">40</strain>
    </source>
</reference>
<proteinExistence type="predicted"/>
<dbReference type="SUPFAM" id="SSF49373">
    <property type="entry name" value="Invasin/intimin cell-adhesion fragments"/>
    <property type="match status" value="1"/>
</dbReference>
<keyword evidence="2" id="KW-1185">Reference proteome</keyword>
<dbReference type="Proteomes" id="UP000242219">
    <property type="component" value="Unassembled WGS sequence"/>
</dbReference>
<dbReference type="InterPro" id="IPR008964">
    <property type="entry name" value="Invasin/intimin_cell_adhesion"/>
</dbReference>
<protein>
    <recommendedName>
        <fullName evidence="3">Big-1 domain-containing protein</fullName>
    </recommendedName>
</protein>
<comment type="caution">
    <text evidence="1">The sequence shown here is derived from an EMBL/GenBank/DDBJ whole genome shotgun (WGS) entry which is preliminary data.</text>
</comment>
<dbReference type="EMBL" id="MJUW02000019">
    <property type="protein sequence ID" value="OQD46798.1"/>
    <property type="molecule type" value="Genomic_DNA"/>
</dbReference>